<gene>
    <name evidence="1" type="ORF">SAVMC3_15180</name>
</gene>
<accession>A0A499VIY2</accession>
<proteinExistence type="predicted"/>
<protein>
    <submittedName>
        <fullName evidence="1">Uncharacterized protein</fullName>
    </submittedName>
</protein>
<sequence>MAGGFGRRVVAGVVRFEAGDVRDGSGALRGPADADAQAAVYGVGAGGVEGVEEGRVGAVEPDQDPGEGGVEGLAAARGVVPGPGGDGAGGGDFDEVVDLLGGDGVVLDGWDECAPVAGLHAEEHALAQTGEEGALDGAE</sequence>
<evidence type="ECO:0000313" key="1">
    <source>
        <dbReference type="EMBL" id="BBJ48889.1"/>
    </source>
</evidence>
<reference evidence="1" key="1">
    <citation type="submission" date="2019-04" db="EMBL/GenBank/DDBJ databases">
        <title>Draft genome sequences of Streptomyces avermitilis MC3.</title>
        <authorList>
            <person name="Komaki H."/>
            <person name="Tamura T."/>
            <person name="Hosoyama A."/>
        </authorList>
    </citation>
    <scope>NUCLEOTIDE SEQUENCE</scope>
    <source>
        <strain evidence="1">MC3</strain>
    </source>
</reference>
<dbReference type="AlphaFoldDB" id="A0A499VIY2"/>
<dbReference type="EMBL" id="AP019621">
    <property type="protein sequence ID" value="BBJ48889.1"/>
    <property type="molecule type" value="Genomic_DNA"/>
</dbReference>
<organism evidence="1">
    <name type="scientific">Streptomyces avermitilis</name>
    <dbReference type="NCBI Taxonomy" id="33903"/>
    <lineage>
        <taxon>Bacteria</taxon>
        <taxon>Bacillati</taxon>
        <taxon>Actinomycetota</taxon>
        <taxon>Actinomycetes</taxon>
        <taxon>Kitasatosporales</taxon>
        <taxon>Streptomycetaceae</taxon>
        <taxon>Streptomyces</taxon>
    </lineage>
</organism>
<name>A0A499VIY2_STRAX</name>